<dbReference type="OrthoDB" id="7816979at2"/>
<keyword evidence="2" id="KW-1185">Reference proteome</keyword>
<sequence>MRIVYHLGAHCTDEERLLKCLLKNRGALSAQGIVVPGPARYRSLIRDTAITLKGTAASRDTQALVLDQIMDEDVAERLVLSWDGFLSFPQWVLKGSLYPSGGERLRAITQIFPEIDAEFHLAIRNPATFLPCLLKKLRGKSYAEFIEGSQPMDLRWSDLIENILARNPGVPLHVWCDEDTPLIWPEVLQSVSGHAPLTRLDDCDDLLASIMTEDGFRRMTGYLDSHAPQTVEQRRRIVSAFLDKFARPEQIDLELQMPGWTEDLVAAMTLQYEQDAAWIAQMPGVTFLAP</sequence>
<gene>
    <name evidence="1" type="ORF">Rsw2DRAFT_0983</name>
</gene>
<dbReference type="EMBL" id="ACYY01000005">
    <property type="protein sequence ID" value="EEW25912.1"/>
    <property type="molecule type" value="Genomic_DNA"/>
</dbReference>
<protein>
    <submittedName>
        <fullName evidence="1">Uncharacterized protein</fullName>
    </submittedName>
</protein>
<dbReference type="RefSeq" id="WP_008028654.1">
    <property type="nucleotide sequence ID" value="NZ_ACYY01000005.1"/>
</dbReference>
<evidence type="ECO:0000313" key="2">
    <source>
        <dbReference type="Proteomes" id="UP000010121"/>
    </source>
</evidence>
<dbReference type="AlphaFoldDB" id="C8RYV5"/>
<accession>C8RYV5</accession>
<dbReference type="Proteomes" id="UP000010121">
    <property type="component" value="Unassembled WGS sequence"/>
</dbReference>
<reference evidence="1 2" key="1">
    <citation type="submission" date="2009-08" db="EMBL/GenBank/DDBJ databases">
        <title>The draft genome of Rhodobacter sp. SW2.</title>
        <authorList>
            <consortium name="US DOE Joint Genome Institute (JGI-PGF)"/>
            <person name="Lucas S."/>
            <person name="Copeland A."/>
            <person name="Lapidus A."/>
            <person name="Glavina del Rio T."/>
            <person name="Tice H."/>
            <person name="Bruce D."/>
            <person name="Goodwin L."/>
            <person name="Pitluck S."/>
            <person name="Larimer F."/>
            <person name="Land M.L."/>
            <person name="Hauser L."/>
            <person name="Emerson D."/>
        </authorList>
    </citation>
    <scope>NUCLEOTIDE SEQUENCE [LARGE SCALE GENOMIC DNA]</scope>
    <source>
        <strain evidence="1 2">SW2</strain>
    </source>
</reference>
<evidence type="ECO:0000313" key="1">
    <source>
        <dbReference type="EMBL" id="EEW25912.1"/>
    </source>
</evidence>
<dbReference type="STRING" id="371731.Rsw2DRAFT_0983"/>
<organism evidence="1 2">
    <name type="scientific">Rhodobacter ferrooxidans</name>
    <dbReference type="NCBI Taxonomy" id="371731"/>
    <lineage>
        <taxon>Bacteria</taxon>
        <taxon>Pseudomonadati</taxon>
        <taxon>Pseudomonadota</taxon>
        <taxon>Alphaproteobacteria</taxon>
        <taxon>Rhodobacterales</taxon>
        <taxon>Rhodobacter group</taxon>
        <taxon>Rhodobacter</taxon>
    </lineage>
</organism>
<name>C8RYV5_9RHOB</name>
<dbReference type="eggNOG" id="ENOG502Z7JV">
    <property type="taxonomic scope" value="Bacteria"/>
</dbReference>
<proteinExistence type="predicted"/>
<comment type="caution">
    <text evidence="1">The sequence shown here is derived from an EMBL/GenBank/DDBJ whole genome shotgun (WGS) entry which is preliminary data.</text>
</comment>